<dbReference type="InterPro" id="IPR007936">
    <property type="entry name" value="VapE-like_dom"/>
</dbReference>
<dbReference type="PANTHER" id="PTHR34985">
    <property type="entry name" value="SLR0554 PROTEIN"/>
    <property type="match status" value="1"/>
</dbReference>
<accession>A0A8X6KS32</accession>
<evidence type="ECO:0000313" key="3">
    <source>
        <dbReference type="Proteomes" id="UP000887116"/>
    </source>
</evidence>
<keyword evidence="3" id="KW-1185">Reference proteome</keyword>
<organism evidence="2 3">
    <name type="scientific">Trichonephila clavata</name>
    <name type="common">Joro spider</name>
    <name type="synonym">Nephila clavata</name>
    <dbReference type="NCBI Taxonomy" id="2740835"/>
    <lineage>
        <taxon>Eukaryota</taxon>
        <taxon>Metazoa</taxon>
        <taxon>Ecdysozoa</taxon>
        <taxon>Arthropoda</taxon>
        <taxon>Chelicerata</taxon>
        <taxon>Arachnida</taxon>
        <taxon>Araneae</taxon>
        <taxon>Araneomorphae</taxon>
        <taxon>Entelegynae</taxon>
        <taxon>Araneoidea</taxon>
        <taxon>Nephilidae</taxon>
        <taxon>Trichonephila</taxon>
    </lineage>
</organism>
<dbReference type="AlphaFoldDB" id="A0A8X6KS32"/>
<dbReference type="PANTHER" id="PTHR34985:SF1">
    <property type="entry name" value="SLR0554 PROTEIN"/>
    <property type="match status" value="1"/>
</dbReference>
<gene>
    <name evidence="2" type="primary">FPG78_06100</name>
    <name evidence="2" type="ORF">TNCT_386371</name>
</gene>
<evidence type="ECO:0000313" key="2">
    <source>
        <dbReference type="EMBL" id="GFQ82006.1"/>
    </source>
</evidence>
<protein>
    <recommendedName>
        <fullName evidence="1">Virulence-associated protein E-like domain-containing protein</fullName>
    </recommendedName>
</protein>
<evidence type="ECO:0000259" key="1">
    <source>
        <dbReference type="Pfam" id="PF05272"/>
    </source>
</evidence>
<dbReference type="Proteomes" id="UP000887116">
    <property type="component" value="Unassembled WGS sequence"/>
</dbReference>
<proteinExistence type="predicted"/>
<feature type="domain" description="Virulence-associated protein E-like" evidence="1">
    <location>
        <begin position="1"/>
        <end position="161"/>
    </location>
</feature>
<sequence length="172" mass="20025">MIRAVRTVFEPEGINKHALILCSVKENIGKSYFCEFLCPSSLIRYYNGNPIISNEKDAQKSLIRNFIINLDELHQLRSNAHVIKTWLAQRYVNVRLPYQEDETIASRIASFLGSTNDVEFLRSDLGHSRWISFEIDSIEYLDDEARYILEKSWEQAYHLYKLDAGSGNLYIL</sequence>
<dbReference type="Pfam" id="PF05272">
    <property type="entry name" value="VapE-like_dom"/>
    <property type="match status" value="1"/>
</dbReference>
<dbReference type="EMBL" id="BMAO01032414">
    <property type="protein sequence ID" value="GFQ82006.1"/>
    <property type="molecule type" value="Genomic_DNA"/>
</dbReference>
<comment type="caution">
    <text evidence="2">The sequence shown here is derived from an EMBL/GenBank/DDBJ whole genome shotgun (WGS) entry which is preliminary data.</text>
</comment>
<reference evidence="2" key="1">
    <citation type="submission" date="2020-07" db="EMBL/GenBank/DDBJ databases">
        <title>Multicomponent nature underlies the extraordinary mechanical properties of spider dragline silk.</title>
        <authorList>
            <person name="Kono N."/>
            <person name="Nakamura H."/>
            <person name="Mori M."/>
            <person name="Yoshida Y."/>
            <person name="Ohtoshi R."/>
            <person name="Malay A.D."/>
            <person name="Moran D.A.P."/>
            <person name="Tomita M."/>
            <person name="Numata K."/>
            <person name="Arakawa K."/>
        </authorList>
    </citation>
    <scope>NUCLEOTIDE SEQUENCE</scope>
</reference>
<name>A0A8X6KS32_TRICU</name>